<evidence type="ECO:0000256" key="4">
    <source>
        <dbReference type="SAM" id="Phobius"/>
    </source>
</evidence>
<feature type="transmembrane region" description="Helical" evidence="4">
    <location>
        <begin position="453"/>
        <end position="473"/>
    </location>
</feature>
<evidence type="ECO:0000256" key="2">
    <source>
        <dbReference type="ARBA" id="ARBA00023043"/>
    </source>
</evidence>
<evidence type="ECO:0000256" key="1">
    <source>
        <dbReference type="ARBA" id="ARBA00022737"/>
    </source>
</evidence>
<proteinExistence type="predicted"/>
<dbReference type="InterPro" id="IPR036770">
    <property type="entry name" value="Ankyrin_rpt-contain_sf"/>
</dbReference>
<name>A0A4P6D8H3_RHOPR</name>
<keyword evidence="4" id="KW-0812">Transmembrane</keyword>
<accession>A0A4P6D8H3</accession>
<dbReference type="Pfam" id="PF12796">
    <property type="entry name" value="Ank_2"/>
    <property type="match status" value="2"/>
</dbReference>
<keyword evidence="1" id="KW-0677">Repeat</keyword>
<reference evidence="5" key="1">
    <citation type="submission" date="2019-04" db="EMBL/GenBank/DDBJ databases">
        <title>Analysis of the testis transcriptome of the Chagas disease vector Rhodnius prolixus.</title>
        <authorList>
            <person name="Cesar J."/>
            <person name="Ribeiro J.M."/>
            <person name="Pereira M.H."/>
            <person name="Araujo R.N."/>
            <person name="Gontijo N.F."/>
            <person name="Pessoa G."/>
            <person name="Sant'Anna M.V."/>
            <person name="Sorgine M.H."/>
            <person name="Majerowicz D."/>
            <person name="Carvalho A.B."/>
            <person name="Braz G."/>
            <person name="Mesquita R."/>
            <person name="Lagerblad P.O."/>
            <person name="Koerich L.B."/>
        </authorList>
    </citation>
    <scope>NUCLEOTIDE SEQUENCE</scope>
</reference>
<dbReference type="SUPFAM" id="SSF48403">
    <property type="entry name" value="Ankyrin repeat"/>
    <property type="match status" value="1"/>
</dbReference>
<feature type="repeat" description="ANK" evidence="3">
    <location>
        <begin position="77"/>
        <end position="109"/>
    </location>
</feature>
<dbReference type="AlphaFoldDB" id="A0A4P6D8H3"/>
<keyword evidence="2 3" id="KW-0040">ANK repeat</keyword>
<dbReference type="Gene3D" id="1.25.40.20">
    <property type="entry name" value="Ankyrin repeat-containing domain"/>
    <property type="match status" value="2"/>
</dbReference>
<keyword evidence="4" id="KW-1133">Transmembrane helix</keyword>
<feature type="repeat" description="ANK" evidence="3">
    <location>
        <begin position="182"/>
        <end position="214"/>
    </location>
</feature>
<sequence length="491" mass="56481">MALPAGCSSDEGWGSYDDEITFANNFCEIKKVVPELDKKSILTQEQKLIDAIREEKFNEVQELLENGADINYKPENYGWSPLMHAATLGLRDIIELLLKKGANPNIQVKLTTPLMCLCDSSTTLDEDELLLCFNLLVDAGANVNAFNVNRETSMMYAADRGHDKLLTRLLELDCDVDFTNCDGWTAIFFAVNRGYLKIVKLLKAAGANLLLEDLKGQTLYDLASIKNYKEIADEVTNNDDIDTMDYFYPNSLNKNMSNFQFVLSEMPNYEISHFNGFYEDTLTTIAGLDMHRLIPLFIEKKIGYGQFLTNLDNDWKKLGVEISCDRKRLINFSYDIIQKNWSTDAFIDHRKESASLFRISQKLCNMVRIVHILVATSYVTKREWNKQPCFDNRAKLKEVLKKTIHEIKSTRANIAKISEIFQIIDERSDKFPADFIGPKTQSKQVLSHFLHRYSFYICFIVSFLGVHFFQKVIKWIKRAVKSKNSVNKIIF</sequence>
<dbReference type="PANTHER" id="PTHR24171">
    <property type="entry name" value="ANKYRIN REPEAT DOMAIN-CONTAINING PROTEIN 39-RELATED"/>
    <property type="match status" value="1"/>
</dbReference>
<dbReference type="SMART" id="SM00248">
    <property type="entry name" value="ANK"/>
    <property type="match status" value="6"/>
</dbReference>
<evidence type="ECO:0000313" key="5">
    <source>
        <dbReference type="EMBL" id="MOY45257.1"/>
    </source>
</evidence>
<dbReference type="VEuPathDB" id="VectorBase:RPRC001695"/>
<dbReference type="EMBL" id="GHKJ01000227">
    <property type="protein sequence ID" value="MOY45257.1"/>
    <property type="molecule type" value="Transcribed_RNA"/>
</dbReference>
<dbReference type="PROSITE" id="PS50088">
    <property type="entry name" value="ANK_REPEAT"/>
    <property type="match status" value="2"/>
</dbReference>
<protein>
    <submittedName>
        <fullName evidence="5">Putative integral membrane ankyrin-repeat protein</fullName>
    </submittedName>
</protein>
<dbReference type="PROSITE" id="PS50297">
    <property type="entry name" value="ANK_REP_REGION"/>
    <property type="match status" value="2"/>
</dbReference>
<evidence type="ECO:0000256" key="3">
    <source>
        <dbReference type="PROSITE-ProRule" id="PRU00023"/>
    </source>
</evidence>
<dbReference type="InterPro" id="IPR002110">
    <property type="entry name" value="Ankyrin_rpt"/>
</dbReference>
<organism evidence="5">
    <name type="scientific">Rhodnius prolixus</name>
    <name type="common">Triatomid bug</name>
    <dbReference type="NCBI Taxonomy" id="13249"/>
    <lineage>
        <taxon>Eukaryota</taxon>
        <taxon>Metazoa</taxon>
        <taxon>Ecdysozoa</taxon>
        <taxon>Arthropoda</taxon>
        <taxon>Hexapoda</taxon>
        <taxon>Insecta</taxon>
        <taxon>Pterygota</taxon>
        <taxon>Neoptera</taxon>
        <taxon>Paraneoptera</taxon>
        <taxon>Hemiptera</taxon>
        <taxon>Heteroptera</taxon>
        <taxon>Panheteroptera</taxon>
        <taxon>Cimicomorpha</taxon>
        <taxon>Reduviidae</taxon>
        <taxon>Triatominae</taxon>
        <taxon>Rhodnius</taxon>
    </lineage>
</organism>
<keyword evidence="4" id="KW-0472">Membrane</keyword>